<proteinExistence type="predicted"/>
<dbReference type="GO" id="GO:0015846">
    <property type="term" value="P:polyamine transport"/>
    <property type="evidence" value="ECO:0007669"/>
    <property type="project" value="InterPro"/>
</dbReference>
<protein>
    <submittedName>
        <fullName evidence="6">Spermidine/putrescine transport system substrate-binding protein</fullName>
    </submittedName>
</protein>
<dbReference type="PRINTS" id="PR00909">
    <property type="entry name" value="SPERMDNBNDNG"/>
</dbReference>
<evidence type="ECO:0000256" key="3">
    <source>
        <dbReference type="ARBA" id="ARBA00022729"/>
    </source>
</evidence>
<dbReference type="PANTHER" id="PTHR30222:SF17">
    <property type="entry name" value="SPERMIDINE_PUTRESCINE-BINDING PERIPLASMIC PROTEIN"/>
    <property type="match status" value="1"/>
</dbReference>
<evidence type="ECO:0000256" key="4">
    <source>
        <dbReference type="ARBA" id="ARBA00022764"/>
    </source>
</evidence>
<evidence type="ECO:0000313" key="6">
    <source>
        <dbReference type="EMBL" id="MBB2966931.1"/>
    </source>
</evidence>
<dbReference type="GO" id="GO:0019808">
    <property type="term" value="F:polyamine binding"/>
    <property type="evidence" value="ECO:0007669"/>
    <property type="project" value="InterPro"/>
</dbReference>
<evidence type="ECO:0000256" key="5">
    <source>
        <dbReference type="PIRSR" id="PIRSR019574-1"/>
    </source>
</evidence>
<organism evidence="6 7">
    <name type="scientific">Leifsonia aquatica</name>
    <name type="common">Corynebacterium aquaticum</name>
    <dbReference type="NCBI Taxonomy" id="144185"/>
    <lineage>
        <taxon>Bacteria</taxon>
        <taxon>Bacillati</taxon>
        <taxon>Actinomycetota</taxon>
        <taxon>Actinomycetes</taxon>
        <taxon>Micrococcales</taxon>
        <taxon>Microbacteriaceae</taxon>
        <taxon>Leifsonia</taxon>
    </lineage>
</organism>
<name>A0A7W4UWL4_LEIAQ</name>
<comment type="subcellular location">
    <subcellularLocation>
        <location evidence="1">Periplasm</location>
    </subcellularLocation>
</comment>
<dbReference type="EMBL" id="JACHVP010000001">
    <property type="protein sequence ID" value="MBB2966931.1"/>
    <property type="molecule type" value="Genomic_DNA"/>
</dbReference>
<feature type="binding site" evidence="5">
    <location>
        <begin position="211"/>
        <end position="214"/>
    </location>
    <ligand>
        <name>spermidine</name>
        <dbReference type="ChEBI" id="CHEBI:57834"/>
    </ligand>
</feature>
<sequence>MRRTSRTGRPSSAADVVALIPQAGAARITRRALLGGFAVTAAGLALTACTRETAFGASVAPDGKLETQLNVYSWGDYDDPSNITSFQKKHGVTVQLDSYGSNEEMIAKLGATRGTSGYDIVVPTGSYIPMMSANGLLQKLDHSRLRNLSNIDPHYLDQSWDRGNVYSVCKDWGTTGFAYNTDVISRPMTSWSDFLDAAQKEASKNVAVLEDPWEVASMYFAANGIDPNTTKKADLDAAEDYLVNTLAPHIKAFNSTAVTSGIPEGTFALCQAFNGDARQGMLATDTIPKNWKFVYPTPTANLWMDTWAIATGAQHPDAAYAFIDAILEPDASYREVDYIGYSTGVKGLRERAQSEDFALPELVFPTDDVIARLTPAELNGAAERLVSIVNRMMAKAGS</sequence>
<dbReference type="RefSeq" id="WP_183428337.1">
    <property type="nucleotide sequence ID" value="NZ_JACHVP010000001.1"/>
</dbReference>
<dbReference type="InterPro" id="IPR001188">
    <property type="entry name" value="Sperm_putr-bd"/>
</dbReference>
<dbReference type="Gene3D" id="3.40.190.10">
    <property type="entry name" value="Periplasmic binding protein-like II"/>
    <property type="match status" value="2"/>
</dbReference>
<reference evidence="6 7" key="1">
    <citation type="submission" date="2020-08" db="EMBL/GenBank/DDBJ databases">
        <title>Sequencing the genomes of 1000 actinobacteria strains.</title>
        <authorList>
            <person name="Klenk H.-P."/>
        </authorList>
    </citation>
    <scope>NUCLEOTIDE SEQUENCE [LARGE SCALE GENOMIC DNA]</scope>
    <source>
        <strain evidence="6 7">DSM 20146</strain>
    </source>
</reference>
<dbReference type="PROSITE" id="PS51318">
    <property type="entry name" value="TAT"/>
    <property type="match status" value="1"/>
</dbReference>
<keyword evidence="4" id="KW-0574">Periplasm</keyword>
<dbReference type="SUPFAM" id="SSF53850">
    <property type="entry name" value="Periplasmic binding protein-like II"/>
    <property type="match status" value="1"/>
</dbReference>
<gene>
    <name evidence="6" type="ORF">FHX33_001663</name>
</gene>
<comment type="caution">
    <text evidence="6">The sequence shown here is derived from an EMBL/GenBank/DDBJ whole genome shotgun (WGS) entry which is preliminary data.</text>
</comment>
<dbReference type="CDD" id="cd13590">
    <property type="entry name" value="PBP2_PotD_PotF_like"/>
    <property type="match status" value="1"/>
</dbReference>
<keyword evidence="7" id="KW-1185">Reference proteome</keyword>
<dbReference type="Pfam" id="PF13416">
    <property type="entry name" value="SBP_bac_8"/>
    <property type="match status" value="1"/>
</dbReference>
<keyword evidence="3" id="KW-0732">Signal</keyword>
<accession>A0A7W4UWL4</accession>
<dbReference type="Proteomes" id="UP000538196">
    <property type="component" value="Unassembled WGS sequence"/>
</dbReference>
<dbReference type="PANTHER" id="PTHR30222">
    <property type="entry name" value="SPERMIDINE/PUTRESCINE-BINDING PERIPLASMIC PROTEIN"/>
    <property type="match status" value="1"/>
</dbReference>
<dbReference type="InterPro" id="IPR006059">
    <property type="entry name" value="SBP"/>
</dbReference>
<dbReference type="InterPro" id="IPR006311">
    <property type="entry name" value="TAT_signal"/>
</dbReference>
<keyword evidence="2" id="KW-0813">Transport</keyword>
<dbReference type="GO" id="GO:0042597">
    <property type="term" value="C:periplasmic space"/>
    <property type="evidence" value="ECO:0007669"/>
    <property type="project" value="UniProtKB-SubCell"/>
</dbReference>
<evidence type="ECO:0000256" key="1">
    <source>
        <dbReference type="ARBA" id="ARBA00004418"/>
    </source>
</evidence>
<evidence type="ECO:0000313" key="7">
    <source>
        <dbReference type="Proteomes" id="UP000538196"/>
    </source>
</evidence>
<evidence type="ECO:0000256" key="2">
    <source>
        <dbReference type="ARBA" id="ARBA00022448"/>
    </source>
</evidence>
<dbReference type="AlphaFoldDB" id="A0A7W4UWL4"/>
<dbReference type="PIRSF" id="PIRSF019574">
    <property type="entry name" value="Periplasmic_polyamine_BP"/>
    <property type="match status" value="1"/>
</dbReference>